<comment type="cofactor">
    <cofactor evidence="1">
        <name>pyrroloquinoline quinone</name>
        <dbReference type="ChEBI" id="CHEBI:58442"/>
    </cofactor>
</comment>
<evidence type="ECO:0000256" key="2">
    <source>
        <dbReference type="ARBA" id="ARBA00008156"/>
    </source>
</evidence>
<reference evidence="7 8" key="1">
    <citation type="submission" date="2018-06" db="EMBL/GenBank/DDBJ databases">
        <title>Genomic Encyclopedia of Type Strains, Phase IV (KMG-IV): sequencing the most valuable type-strain genomes for metagenomic binning, comparative biology and taxonomic classification.</title>
        <authorList>
            <person name="Goeker M."/>
        </authorList>
    </citation>
    <scope>NUCLEOTIDE SEQUENCE [LARGE SCALE GENOMIC DNA]</scope>
    <source>
        <strain evidence="7 8">DSM 18048</strain>
    </source>
</reference>
<dbReference type="InterPro" id="IPR017512">
    <property type="entry name" value="PQQ_MeOH/EtOH_DH"/>
</dbReference>
<proteinExistence type="inferred from homology"/>
<dbReference type="NCBIfam" id="TIGR03075">
    <property type="entry name" value="PQQ_enz_alc_DH"/>
    <property type="match status" value="1"/>
</dbReference>
<keyword evidence="5" id="KW-0732">Signal</keyword>
<keyword evidence="8" id="KW-1185">Reference proteome</keyword>
<dbReference type="PANTHER" id="PTHR32303">
    <property type="entry name" value="QUINOPROTEIN ALCOHOL DEHYDROGENASE (CYTOCHROME C)"/>
    <property type="match status" value="1"/>
</dbReference>
<accession>A0A318S6C0</accession>
<evidence type="ECO:0000256" key="3">
    <source>
        <dbReference type="ARBA" id="ARBA00022723"/>
    </source>
</evidence>
<dbReference type="InterPro" id="IPR002372">
    <property type="entry name" value="PQQ_rpt_dom"/>
</dbReference>
<feature type="signal peptide" evidence="5">
    <location>
        <begin position="1"/>
        <end position="21"/>
    </location>
</feature>
<feature type="domain" description="Pyrrolo-quinoline quinone repeat" evidence="6">
    <location>
        <begin position="442"/>
        <end position="521"/>
    </location>
</feature>
<dbReference type="SMART" id="SM00564">
    <property type="entry name" value="PQQ"/>
    <property type="match status" value="6"/>
</dbReference>
<protein>
    <submittedName>
        <fullName evidence="7">Alcohol dehydrogenase (Cytochrome c)</fullName>
    </submittedName>
</protein>
<dbReference type="Pfam" id="PF01011">
    <property type="entry name" value="PQQ"/>
    <property type="match status" value="2"/>
</dbReference>
<dbReference type="OrthoDB" id="9794322at2"/>
<feature type="chain" id="PRO_5016351703" evidence="5">
    <location>
        <begin position="22"/>
        <end position="557"/>
    </location>
</feature>
<dbReference type="PANTHER" id="PTHR32303:SF20">
    <property type="entry name" value="QUINOPROTEIN ETHANOL DEHYDROGENASE"/>
    <property type="match status" value="1"/>
</dbReference>
<dbReference type="Gene3D" id="2.140.10.10">
    <property type="entry name" value="Quinoprotein alcohol dehydrogenase-like superfamily"/>
    <property type="match status" value="1"/>
</dbReference>
<evidence type="ECO:0000256" key="4">
    <source>
        <dbReference type="ARBA" id="ARBA00023002"/>
    </source>
</evidence>
<comment type="caution">
    <text evidence="7">The sequence shown here is derived from an EMBL/GenBank/DDBJ whole genome shotgun (WGS) entry which is preliminary data.</text>
</comment>
<evidence type="ECO:0000259" key="6">
    <source>
        <dbReference type="Pfam" id="PF01011"/>
    </source>
</evidence>
<evidence type="ECO:0000256" key="5">
    <source>
        <dbReference type="SAM" id="SignalP"/>
    </source>
</evidence>
<dbReference type="RefSeq" id="WP_110887080.1">
    <property type="nucleotide sequence ID" value="NZ_QJSX01000009.1"/>
</dbReference>
<dbReference type="GO" id="GO:0016614">
    <property type="term" value="F:oxidoreductase activity, acting on CH-OH group of donors"/>
    <property type="evidence" value="ECO:0007669"/>
    <property type="project" value="InterPro"/>
</dbReference>
<comment type="similarity">
    <text evidence="2">Belongs to the bacterial PQQ dehydrogenase family.</text>
</comment>
<dbReference type="Proteomes" id="UP000248326">
    <property type="component" value="Unassembled WGS sequence"/>
</dbReference>
<keyword evidence="4" id="KW-0560">Oxidoreductase</keyword>
<dbReference type="InterPro" id="IPR011047">
    <property type="entry name" value="Quinoprotein_ADH-like_sf"/>
</dbReference>
<dbReference type="GO" id="GO:0016020">
    <property type="term" value="C:membrane"/>
    <property type="evidence" value="ECO:0007669"/>
    <property type="project" value="InterPro"/>
</dbReference>
<keyword evidence="3" id="KW-0479">Metal-binding</keyword>
<feature type="domain" description="Pyrrolo-quinoline quinone repeat" evidence="6">
    <location>
        <begin position="42"/>
        <end position="338"/>
    </location>
</feature>
<evidence type="ECO:0000313" key="8">
    <source>
        <dbReference type="Proteomes" id="UP000248326"/>
    </source>
</evidence>
<sequence length="557" mass="60114">MRNLLTLALALIGSSTLVASAQISNYAPVTDARLLNPEPGNWLSYRGNYSNWGYSPLTQITSANVSRLRPVWAFSTGETAGHEAPAIVNNGVMFITAPNNGLYALNAKTGQQLWQYKREIPEDLVTCCDIVNRGVALYGDMVLMGTLDAHVLAFNAKTGKIIWDRTIEDYKKRYTITSAPLVADGKIITGIHGGEYGVRGFLEALDPKTGKTIWKTYTTVNGSYPAGGAETGGASTWVTGSYDPGTKTVYWGTSNPSPWIDPRAKESDDRKWSSSVLAFDVKTGKIKTGFQYSPNDVWDFDGVNEQILIDTVVNGKTMKSIVSAHRNGYLYLLDRANGGLKYVDAHKFIRSTVYQSIDKNGRPVWNPQARPAVGKQASACPSLLGGKNWNPAAYSPLTKLVYIPSNESCMTIKGSQVKYAAGEAYIGAESDITTAPGLNHIGKLQAVDPVTGKQVWAQTFNSLLWGGVLTTGGNLVFTGSSDDRNFNAFDAKTGKKLWSFKTNSGVIGVPVSFQVEGKQYVGVYSGFGGVAGFFNSGVGAKTKDIPTGGVFWVFALD</sequence>
<evidence type="ECO:0000313" key="7">
    <source>
        <dbReference type="EMBL" id="PYE53267.1"/>
    </source>
</evidence>
<dbReference type="GO" id="GO:0005509">
    <property type="term" value="F:calcium ion binding"/>
    <property type="evidence" value="ECO:0007669"/>
    <property type="project" value="InterPro"/>
</dbReference>
<dbReference type="EMBL" id="QJSX01000009">
    <property type="protein sequence ID" value="PYE53267.1"/>
    <property type="molecule type" value="Genomic_DNA"/>
</dbReference>
<organism evidence="7 8">
    <name type="scientific">Deinococcus yavapaiensis KR-236</name>
    <dbReference type="NCBI Taxonomy" id="694435"/>
    <lineage>
        <taxon>Bacteria</taxon>
        <taxon>Thermotogati</taxon>
        <taxon>Deinococcota</taxon>
        <taxon>Deinococci</taxon>
        <taxon>Deinococcales</taxon>
        <taxon>Deinococcaceae</taxon>
        <taxon>Deinococcus</taxon>
    </lineage>
</organism>
<dbReference type="SUPFAM" id="SSF50998">
    <property type="entry name" value="Quinoprotein alcohol dehydrogenase-like"/>
    <property type="match status" value="1"/>
</dbReference>
<dbReference type="AlphaFoldDB" id="A0A318S6C0"/>
<gene>
    <name evidence="7" type="ORF">DES52_10939</name>
</gene>
<dbReference type="InterPro" id="IPR018391">
    <property type="entry name" value="PQQ_b-propeller_rpt"/>
</dbReference>
<name>A0A318S6C0_9DEIO</name>
<evidence type="ECO:0000256" key="1">
    <source>
        <dbReference type="ARBA" id="ARBA00001931"/>
    </source>
</evidence>